<proteinExistence type="inferred from homology"/>
<keyword evidence="4 7" id="KW-0378">Hydrolase</keyword>
<evidence type="ECO:0000256" key="7">
    <source>
        <dbReference type="HAMAP-Rule" id="MF_00444"/>
    </source>
</evidence>
<comment type="subcellular location">
    <subcellularLocation>
        <location evidence="7">Cytoplasm</location>
    </subcellularLocation>
</comment>
<dbReference type="GO" id="GO:0004176">
    <property type="term" value="F:ATP-dependent peptidase activity"/>
    <property type="evidence" value="ECO:0007669"/>
    <property type="project" value="InterPro"/>
</dbReference>
<sequence length="201" mass="22647">MRESMMLVPMVVEQSARGERSFDIYSRLLRDRVIFLNGEVNDAVSALVCAQLLFLEAENPDKPIHLYINSPGGVITSGLAMYDTMQFIQSPVHTLCMGTARSMGSFLLMAGEPGHRMALPNASLHVHQPLGGVQGQASDIRIHAEEMLRTKDRVTRLYAQHCGRSYEEVERDLDRDRFMTAEEAREWGLIDKVLDRRMAPA</sequence>
<evidence type="ECO:0000256" key="4">
    <source>
        <dbReference type="ARBA" id="ARBA00022801"/>
    </source>
</evidence>
<dbReference type="PRINTS" id="PR00127">
    <property type="entry name" value="CLPPROTEASEP"/>
</dbReference>
<organism evidence="9 10">
    <name type="scientific">Delftia acidovorans</name>
    <name type="common">Pseudomonas acidovorans</name>
    <name type="synonym">Comamonas acidovorans</name>
    <dbReference type="NCBI Taxonomy" id="80866"/>
    <lineage>
        <taxon>Bacteria</taxon>
        <taxon>Pseudomonadati</taxon>
        <taxon>Pseudomonadota</taxon>
        <taxon>Betaproteobacteria</taxon>
        <taxon>Burkholderiales</taxon>
        <taxon>Comamonadaceae</taxon>
        <taxon>Delftia</taxon>
    </lineage>
</organism>
<reference evidence="9 10" key="1">
    <citation type="submission" date="2020-12" db="EMBL/GenBank/DDBJ databases">
        <title>FDA dAtabase for Regulatory Grade micrObial Sequences (FDA-ARGOS): Supporting development and validation of Infectious Disease Dx tests.</title>
        <authorList>
            <person name="Sproer C."/>
            <person name="Gronow S."/>
            <person name="Severitt S."/>
            <person name="Schroder I."/>
            <person name="Tallon L."/>
            <person name="Sadzewicz L."/>
            <person name="Zhao X."/>
            <person name="Boylan J."/>
            <person name="Ott S."/>
            <person name="Bowen H."/>
            <person name="Vavikolanu K."/>
            <person name="Mehta A."/>
            <person name="Aluvathingal J."/>
            <person name="Nadendla S."/>
            <person name="Lowell S."/>
            <person name="Myers T."/>
            <person name="Yan Y."/>
            <person name="Sichtig H."/>
        </authorList>
    </citation>
    <scope>NUCLEOTIDE SEQUENCE [LARGE SCALE GENOMIC DNA]</scope>
    <source>
        <strain evidence="9 10">FDAARGOS_909</strain>
    </source>
</reference>
<accession>A0A7T2W348</accession>
<dbReference type="InterPro" id="IPR029045">
    <property type="entry name" value="ClpP/crotonase-like_dom_sf"/>
</dbReference>
<comment type="catalytic activity">
    <reaction evidence="6 7">
        <text>Hydrolysis of proteins to small peptides in the presence of ATP and magnesium. alpha-casein is the usual test substrate. In the absence of ATP, only oligopeptides shorter than five residues are hydrolyzed (such as succinyl-Leu-Tyr-|-NHMec, and Leu-Tyr-Leu-|-Tyr-Trp, in which cleavage of the -Tyr-|-Leu- and -Tyr-|-Trp bonds also occurs).</text>
        <dbReference type="EC" id="3.4.21.92"/>
    </reaction>
</comment>
<comment type="similarity">
    <text evidence="1 7 8">Belongs to the peptidase S14 family.</text>
</comment>
<dbReference type="GO" id="GO:0051117">
    <property type="term" value="F:ATPase binding"/>
    <property type="evidence" value="ECO:0007669"/>
    <property type="project" value="TreeGrafter"/>
</dbReference>
<dbReference type="RefSeq" id="WP_197957152.1">
    <property type="nucleotide sequence ID" value="NZ_CP065668.1"/>
</dbReference>
<evidence type="ECO:0000256" key="6">
    <source>
        <dbReference type="ARBA" id="ARBA00034021"/>
    </source>
</evidence>
<protein>
    <recommendedName>
        <fullName evidence="7 8">ATP-dependent Clp protease proteolytic subunit</fullName>
        <ecNumber evidence="7">3.4.21.92</ecNumber>
    </recommendedName>
    <alternativeName>
        <fullName evidence="7">Endopeptidase Clp</fullName>
    </alternativeName>
</protein>
<dbReference type="InterPro" id="IPR023562">
    <property type="entry name" value="ClpP/TepA"/>
</dbReference>
<dbReference type="Pfam" id="PF00574">
    <property type="entry name" value="CLP_protease"/>
    <property type="match status" value="1"/>
</dbReference>
<evidence type="ECO:0000256" key="2">
    <source>
        <dbReference type="ARBA" id="ARBA00022490"/>
    </source>
</evidence>
<evidence type="ECO:0000313" key="9">
    <source>
        <dbReference type="EMBL" id="QPS10835.1"/>
    </source>
</evidence>
<evidence type="ECO:0000256" key="5">
    <source>
        <dbReference type="ARBA" id="ARBA00022825"/>
    </source>
</evidence>
<dbReference type="EC" id="3.4.21.92" evidence="7"/>
<dbReference type="NCBIfam" id="NF001368">
    <property type="entry name" value="PRK00277.1"/>
    <property type="match status" value="1"/>
</dbReference>
<dbReference type="AlphaFoldDB" id="A0A7T2W348"/>
<dbReference type="SUPFAM" id="SSF52096">
    <property type="entry name" value="ClpP/crotonase"/>
    <property type="match status" value="1"/>
</dbReference>
<comment type="subunit">
    <text evidence="7">Fourteen ClpP subunits assemble into 2 heptameric rings which stack back to back to give a disk-like structure with a central cavity, resembling the structure of eukaryotic proteasomes.</text>
</comment>
<dbReference type="GO" id="GO:0004252">
    <property type="term" value="F:serine-type endopeptidase activity"/>
    <property type="evidence" value="ECO:0007669"/>
    <property type="project" value="UniProtKB-UniRule"/>
</dbReference>
<dbReference type="InterPro" id="IPR001907">
    <property type="entry name" value="ClpP"/>
</dbReference>
<dbReference type="GO" id="GO:0005737">
    <property type="term" value="C:cytoplasm"/>
    <property type="evidence" value="ECO:0007669"/>
    <property type="project" value="UniProtKB-SubCell"/>
</dbReference>
<feature type="active site" evidence="7">
    <location>
        <position position="127"/>
    </location>
</feature>
<evidence type="ECO:0000256" key="1">
    <source>
        <dbReference type="ARBA" id="ARBA00007039"/>
    </source>
</evidence>
<dbReference type="FunFam" id="3.90.226.10:FF:000001">
    <property type="entry name" value="ATP-dependent Clp protease proteolytic subunit"/>
    <property type="match status" value="1"/>
</dbReference>
<dbReference type="PANTHER" id="PTHR10381">
    <property type="entry name" value="ATP-DEPENDENT CLP PROTEASE PROTEOLYTIC SUBUNIT"/>
    <property type="match status" value="1"/>
</dbReference>
<name>A0A7T2W348_DELAC</name>
<dbReference type="NCBIfam" id="NF009205">
    <property type="entry name" value="PRK12553.1"/>
    <property type="match status" value="1"/>
</dbReference>
<dbReference type="GO" id="GO:0009368">
    <property type="term" value="C:endopeptidase Clp complex"/>
    <property type="evidence" value="ECO:0007669"/>
    <property type="project" value="TreeGrafter"/>
</dbReference>
<dbReference type="HAMAP" id="MF_00444">
    <property type="entry name" value="ClpP"/>
    <property type="match status" value="1"/>
</dbReference>
<dbReference type="GO" id="GO:0006515">
    <property type="term" value="P:protein quality control for misfolded or incompletely synthesized proteins"/>
    <property type="evidence" value="ECO:0007669"/>
    <property type="project" value="TreeGrafter"/>
</dbReference>
<comment type="function">
    <text evidence="7">Cleaves peptides in various proteins in a process that requires ATP hydrolysis. Has a chymotrypsin-like activity. Plays a major role in the degradation of misfolded proteins.</text>
</comment>
<dbReference type="Proteomes" id="UP000594778">
    <property type="component" value="Chromosome"/>
</dbReference>
<dbReference type="PANTHER" id="PTHR10381:SF70">
    <property type="entry name" value="ATP-DEPENDENT CLP PROTEASE PROTEOLYTIC SUBUNIT"/>
    <property type="match status" value="1"/>
</dbReference>
<keyword evidence="3 7" id="KW-0645">Protease</keyword>
<dbReference type="Gene3D" id="3.90.226.10">
    <property type="entry name" value="2-enoyl-CoA Hydratase, Chain A, domain 1"/>
    <property type="match status" value="1"/>
</dbReference>
<keyword evidence="5 7" id="KW-0720">Serine protease</keyword>
<dbReference type="CDD" id="cd07017">
    <property type="entry name" value="S14_ClpP_2"/>
    <property type="match status" value="1"/>
</dbReference>
<evidence type="ECO:0000313" key="10">
    <source>
        <dbReference type="Proteomes" id="UP000594778"/>
    </source>
</evidence>
<evidence type="ECO:0000256" key="8">
    <source>
        <dbReference type="RuleBase" id="RU003567"/>
    </source>
</evidence>
<evidence type="ECO:0000256" key="3">
    <source>
        <dbReference type="ARBA" id="ARBA00022670"/>
    </source>
</evidence>
<dbReference type="EMBL" id="CP065668">
    <property type="protein sequence ID" value="QPS10835.1"/>
    <property type="molecule type" value="Genomic_DNA"/>
</dbReference>
<feature type="active site" description="Nucleophile" evidence="7">
    <location>
        <position position="102"/>
    </location>
</feature>
<gene>
    <name evidence="7" type="primary">clpP</name>
    <name evidence="9" type="ORF">I6G66_12945</name>
</gene>
<keyword evidence="2 7" id="KW-0963">Cytoplasm</keyword>